<feature type="non-terminal residue" evidence="1">
    <location>
        <position position="110"/>
    </location>
</feature>
<comment type="caution">
    <text evidence="1">The sequence shown here is derived from an EMBL/GenBank/DDBJ whole genome shotgun (WGS) entry which is preliminary data.</text>
</comment>
<dbReference type="AlphaFoldDB" id="A0A367JTF2"/>
<proteinExistence type="predicted"/>
<protein>
    <submittedName>
        <fullName evidence="1">Uncharacterized protein</fullName>
    </submittedName>
</protein>
<dbReference type="Proteomes" id="UP000253551">
    <property type="component" value="Unassembled WGS sequence"/>
</dbReference>
<name>A0A367JTF2_RHIST</name>
<evidence type="ECO:0000313" key="2">
    <source>
        <dbReference type="Proteomes" id="UP000253551"/>
    </source>
</evidence>
<accession>A0A367JTF2</accession>
<sequence>MIARIPHADLYNRFKRAANKIFRGHCIPGTSRPQQTNTSIDENPPQLSFEPFVDCLQFKLPSVKSFIDVTTKIFRKTCNQLNTAPKYLTEILPQCWMAFWCLHLTEIQRN</sequence>
<gene>
    <name evidence="1" type="ORF">CU098_000838</name>
</gene>
<organism evidence="1 2">
    <name type="scientific">Rhizopus stolonifer</name>
    <name type="common">Rhizopus nigricans</name>
    <dbReference type="NCBI Taxonomy" id="4846"/>
    <lineage>
        <taxon>Eukaryota</taxon>
        <taxon>Fungi</taxon>
        <taxon>Fungi incertae sedis</taxon>
        <taxon>Mucoromycota</taxon>
        <taxon>Mucoromycotina</taxon>
        <taxon>Mucoromycetes</taxon>
        <taxon>Mucorales</taxon>
        <taxon>Mucorineae</taxon>
        <taxon>Rhizopodaceae</taxon>
        <taxon>Rhizopus</taxon>
    </lineage>
</organism>
<keyword evidence="2" id="KW-1185">Reference proteome</keyword>
<dbReference type="EMBL" id="PJQM01002734">
    <property type="protein sequence ID" value="RCH93165.1"/>
    <property type="molecule type" value="Genomic_DNA"/>
</dbReference>
<reference evidence="1 2" key="1">
    <citation type="journal article" date="2018" name="G3 (Bethesda)">
        <title>Phylogenetic and Phylogenomic Definition of Rhizopus Species.</title>
        <authorList>
            <person name="Gryganskyi A.P."/>
            <person name="Golan J."/>
            <person name="Dolatabadi S."/>
            <person name="Mondo S."/>
            <person name="Robb S."/>
            <person name="Idnurm A."/>
            <person name="Muszewska A."/>
            <person name="Steczkiewicz K."/>
            <person name="Masonjones S."/>
            <person name="Liao H.L."/>
            <person name="Gajdeczka M.T."/>
            <person name="Anike F."/>
            <person name="Vuek A."/>
            <person name="Anishchenko I.M."/>
            <person name="Voigt K."/>
            <person name="de Hoog G.S."/>
            <person name="Smith M.E."/>
            <person name="Heitman J."/>
            <person name="Vilgalys R."/>
            <person name="Stajich J.E."/>
        </authorList>
    </citation>
    <scope>NUCLEOTIDE SEQUENCE [LARGE SCALE GENOMIC DNA]</scope>
    <source>
        <strain evidence="1 2">LSU 92-RS-03</strain>
    </source>
</reference>
<dbReference type="OrthoDB" id="2291298at2759"/>
<evidence type="ECO:0000313" key="1">
    <source>
        <dbReference type="EMBL" id="RCH93165.1"/>
    </source>
</evidence>